<dbReference type="RefSeq" id="WP_343765471.1">
    <property type="nucleotide sequence ID" value="NZ_BAAACF010000001.1"/>
</dbReference>
<dbReference type="InterPro" id="IPR003779">
    <property type="entry name" value="CMD-like"/>
</dbReference>
<reference evidence="3" key="1">
    <citation type="journal article" date="2019" name="Int. J. Syst. Evol. Microbiol.">
        <title>The Global Catalogue of Microorganisms (GCM) 10K type strain sequencing project: providing services to taxonomists for standard genome sequencing and annotation.</title>
        <authorList>
            <consortium name="The Broad Institute Genomics Platform"/>
            <consortium name="The Broad Institute Genome Sequencing Center for Infectious Disease"/>
            <person name="Wu L."/>
            <person name="Ma J."/>
        </authorList>
    </citation>
    <scope>NUCLEOTIDE SEQUENCE [LARGE SCALE GENOMIC DNA]</scope>
    <source>
        <strain evidence="3">JCM 1405</strain>
    </source>
</reference>
<comment type="caution">
    <text evidence="2">The sequence shown here is derived from an EMBL/GenBank/DDBJ whole genome shotgun (WGS) entry which is preliminary data.</text>
</comment>
<dbReference type="Pfam" id="PF02627">
    <property type="entry name" value="CMD"/>
    <property type="match status" value="1"/>
</dbReference>
<dbReference type="SUPFAM" id="SSF69118">
    <property type="entry name" value="AhpD-like"/>
    <property type="match status" value="1"/>
</dbReference>
<dbReference type="PANTHER" id="PTHR33930">
    <property type="entry name" value="ALKYL HYDROPEROXIDE REDUCTASE AHPD"/>
    <property type="match status" value="1"/>
</dbReference>
<dbReference type="PANTHER" id="PTHR33930:SF2">
    <property type="entry name" value="BLR3452 PROTEIN"/>
    <property type="match status" value="1"/>
</dbReference>
<organism evidence="2 3">
    <name type="scientific">Clostridium malenominatum</name>
    <dbReference type="NCBI Taxonomy" id="1539"/>
    <lineage>
        <taxon>Bacteria</taxon>
        <taxon>Bacillati</taxon>
        <taxon>Bacillota</taxon>
        <taxon>Clostridia</taxon>
        <taxon>Eubacteriales</taxon>
        <taxon>Clostridiaceae</taxon>
        <taxon>Clostridium</taxon>
    </lineage>
</organism>
<proteinExistence type="predicted"/>
<accession>A0ABP3TWB8</accession>
<dbReference type="EMBL" id="BAAACF010000001">
    <property type="protein sequence ID" value="GAA0716847.1"/>
    <property type="molecule type" value="Genomic_DNA"/>
</dbReference>
<dbReference type="InterPro" id="IPR029032">
    <property type="entry name" value="AhpD-like"/>
</dbReference>
<sequence length="112" mass="12923">MNDYFDNSDVTERNLKYLIENHGEIYEAYENFGKLLHEKGGPLDKKTRWLLKVALSTSCQYRYALETHILKALHEGCTKEEIEHAILLVAPTVGFPKMMEGLLVLRKVLQSL</sequence>
<evidence type="ECO:0000313" key="2">
    <source>
        <dbReference type="EMBL" id="GAA0716847.1"/>
    </source>
</evidence>
<keyword evidence="3" id="KW-1185">Reference proteome</keyword>
<protein>
    <recommendedName>
        <fullName evidence="1">Carboxymuconolactone decarboxylase-like domain-containing protein</fullName>
    </recommendedName>
</protein>
<evidence type="ECO:0000313" key="3">
    <source>
        <dbReference type="Proteomes" id="UP001500339"/>
    </source>
</evidence>
<dbReference type="Gene3D" id="1.20.1290.10">
    <property type="entry name" value="AhpD-like"/>
    <property type="match status" value="1"/>
</dbReference>
<feature type="domain" description="Carboxymuconolactone decarboxylase-like" evidence="1">
    <location>
        <begin position="24"/>
        <end position="106"/>
    </location>
</feature>
<dbReference type="Proteomes" id="UP001500339">
    <property type="component" value="Unassembled WGS sequence"/>
</dbReference>
<name>A0ABP3TWB8_9CLOT</name>
<evidence type="ECO:0000259" key="1">
    <source>
        <dbReference type="Pfam" id="PF02627"/>
    </source>
</evidence>
<gene>
    <name evidence="2" type="ORF">GCM10008905_01810</name>
</gene>